<evidence type="ECO:0000313" key="2">
    <source>
        <dbReference type="EMBL" id="RAL26727.1"/>
    </source>
</evidence>
<name>A0A364K8V5_9BACL</name>
<dbReference type="PROSITE" id="PS51462">
    <property type="entry name" value="NUDIX"/>
    <property type="match status" value="1"/>
</dbReference>
<sequence length="213" mass="24918">MGRGDDTPLNLGVVQNGNGLRTLTIQESHRLQPWECQFQYQWRYKKEDLKFCPRCGHRFSLEDLHIPNQPQLLCHHCQFVFYLDPKLAVVAVVLNKEKNKVLLLQRNEEPGKGLWALPGGYVERGHDLFETIQNEVKEETGLSIEVYKIINTFSYPKDGLIQLTYEAIADHEEVIVNIESKKGYFFYFDEIPWSQLAFPSTEKLLRLYTDKNR</sequence>
<protein>
    <recommendedName>
        <fullName evidence="1">Nudix hydrolase domain-containing protein</fullName>
    </recommendedName>
</protein>
<dbReference type="Proteomes" id="UP000251213">
    <property type="component" value="Unassembled WGS sequence"/>
</dbReference>
<feature type="domain" description="Nudix hydrolase" evidence="1">
    <location>
        <begin position="84"/>
        <end position="213"/>
    </location>
</feature>
<keyword evidence="3" id="KW-1185">Reference proteome</keyword>
<dbReference type="AlphaFoldDB" id="A0A364K8V5"/>
<comment type="caution">
    <text evidence="2">The sequence shown here is derived from an EMBL/GenBank/DDBJ whole genome shotgun (WGS) entry which is preliminary data.</text>
</comment>
<evidence type="ECO:0000259" key="1">
    <source>
        <dbReference type="PROSITE" id="PS51462"/>
    </source>
</evidence>
<dbReference type="PANTHER" id="PTHR43222:SF2">
    <property type="entry name" value="NUDIX HYDROLASE 23, CHLOROPLASTIC"/>
    <property type="match status" value="1"/>
</dbReference>
<dbReference type="RefSeq" id="WP_113657332.1">
    <property type="nucleotide sequence ID" value="NZ_KZ845663.1"/>
</dbReference>
<reference evidence="2 3" key="1">
    <citation type="submission" date="2018-06" db="EMBL/GenBank/DDBJ databases">
        <title>Thermoflavimicrobium daqus sp. nov., a thermophilic microbe isolated from Moutai-flavour Daqu.</title>
        <authorList>
            <person name="Wang X."/>
            <person name="Zhou H."/>
        </authorList>
    </citation>
    <scope>NUCLEOTIDE SEQUENCE [LARGE SCALE GENOMIC DNA]</scope>
    <source>
        <strain evidence="2 3">FBKL4.011</strain>
    </source>
</reference>
<dbReference type="InterPro" id="IPR000086">
    <property type="entry name" value="NUDIX_hydrolase_dom"/>
</dbReference>
<organism evidence="2 3">
    <name type="scientific">Thermoflavimicrobium daqui</name>
    <dbReference type="NCBI Taxonomy" id="2137476"/>
    <lineage>
        <taxon>Bacteria</taxon>
        <taxon>Bacillati</taxon>
        <taxon>Bacillota</taxon>
        <taxon>Bacilli</taxon>
        <taxon>Bacillales</taxon>
        <taxon>Thermoactinomycetaceae</taxon>
        <taxon>Thermoflavimicrobium</taxon>
    </lineage>
</organism>
<evidence type="ECO:0000313" key="3">
    <source>
        <dbReference type="Proteomes" id="UP000251213"/>
    </source>
</evidence>
<dbReference type="EMBL" id="QJKK01000001">
    <property type="protein sequence ID" value="RAL26727.1"/>
    <property type="molecule type" value="Genomic_DNA"/>
</dbReference>
<dbReference type="OrthoDB" id="9800077at2"/>
<dbReference type="Pfam" id="PF00293">
    <property type="entry name" value="NUDIX"/>
    <property type="match status" value="1"/>
</dbReference>
<dbReference type="InterPro" id="IPR015797">
    <property type="entry name" value="NUDIX_hydrolase-like_dom_sf"/>
</dbReference>
<reference evidence="2 3" key="2">
    <citation type="submission" date="2018-06" db="EMBL/GenBank/DDBJ databases">
        <authorList>
            <person name="Zhirakovskaya E."/>
        </authorList>
    </citation>
    <scope>NUCLEOTIDE SEQUENCE [LARGE SCALE GENOMIC DNA]</scope>
    <source>
        <strain evidence="2 3">FBKL4.011</strain>
    </source>
</reference>
<accession>A0A364K8V5</accession>
<proteinExistence type="predicted"/>
<gene>
    <name evidence="2" type="ORF">DL897_01360</name>
</gene>
<dbReference type="SUPFAM" id="SSF55811">
    <property type="entry name" value="Nudix"/>
    <property type="match status" value="1"/>
</dbReference>
<dbReference type="PANTHER" id="PTHR43222">
    <property type="entry name" value="NUDIX HYDROLASE 23"/>
    <property type="match status" value="1"/>
</dbReference>
<dbReference type="Gene3D" id="3.90.79.10">
    <property type="entry name" value="Nucleoside Triphosphate Pyrophosphohydrolase"/>
    <property type="match status" value="1"/>
</dbReference>